<feature type="domain" description="HTH cro/C1-type" evidence="1">
    <location>
        <begin position="35"/>
        <end position="57"/>
    </location>
</feature>
<dbReference type="InterPro" id="IPR001387">
    <property type="entry name" value="Cro/C1-type_HTH"/>
</dbReference>
<gene>
    <name evidence="2" type="ORF">ODV15_10575</name>
</gene>
<evidence type="ECO:0000313" key="2">
    <source>
        <dbReference type="EMBL" id="MDB6262982.1"/>
    </source>
</evidence>
<dbReference type="Proteomes" id="UP001143700">
    <property type="component" value="Unassembled WGS sequence"/>
</dbReference>
<dbReference type="GO" id="GO:0003677">
    <property type="term" value="F:DNA binding"/>
    <property type="evidence" value="ECO:0007669"/>
    <property type="project" value="InterPro"/>
</dbReference>
<reference evidence="2" key="1">
    <citation type="journal article" date="2022" name="Microorganisms">
        <title>Antibiotic Susceptibility, Resistance Gene Determinants and Corresponding Genomic Regions in Lactobacillus amylovorus Isolates Derived from Wild Boars and Domestic Pigs.</title>
        <authorList>
            <person name="Moravkova M."/>
            <person name="Kostovova I."/>
            <person name="Kavanova K."/>
            <person name="Pechar R."/>
            <person name="Stanek S."/>
            <person name="Brychta A."/>
            <person name="Zeman M."/>
            <person name="Kubasova T."/>
        </authorList>
    </citation>
    <scope>NUCLEOTIDE SEQUENCE</scope>
    <source>
        <strain evidence="2">M356A</strain>
    </source>
</reference>
<protein>
    <recommendedName>
        <fullName evidence="1">HTH cro/C1-type domain-containing protein</fullName>
    </recommendedName>
</protein>
<organism evidence="2 3">
    <name type="scientific">Lactobacillus amylovorus</name>
    <dbReference type="NCBI Taxonomy" id="1604"/>
    <lineage>
        <taxon>Bacteria</taxon>
        <taxon>Bacillati</taxon>
        <taxon>Bacillota</taxon>
        <taxon>Bacilli</taxon>
        <taxon>Lactobacillales</taxon>
        <taxon>Lactobacillaceae</taxon>
        <taxon>Lactobacillus</taxon>
    </lineage>
</organism>
<dbReference type="SUPFAM" id="SSF47413">
    <property type="entry name" value="lambda repressor-like DNA-binding domains"/>
    <property type="match status" value="1"/>
</dbReference>
<accession>A0A9X4ADG2</accession>
<evidence type="ECO:0000313" key="3">
    <source>
        <dbReference type="Proteomes" id="UP001143700"/>
    </source>
</evidence>
<dbReference type="PROSITE" id="PS50943">
    <property type="entry name" value="HTH_CROC1"/>
    <property type="match status" value="1"/>
</dbReference>
<dbReference type="AlphaFoldDB" id="A0A9X4ADG2"/>
<proteinExistence type="predicted"/>
<sequence>MSKIDEYIAKRSKQSADFARKYKEESQKLQVAVEVRNLREELGMSQRKFAELVGKTHLNQLSLRLFHFFTNKNKKY</sequence>
<dbReference type="EMBL" id="JAOTGU010000027">
    <property type="protein sequence ID" value="MDB6262982.1"/>
    <property type="molecule type" value="Genomic_DNA"/>
</dbReference>
<name>A0A9X4ADG2_LACAM</name>
<dbReference type="RefSeq" id="WP_271870919.1">
    <property type="nucleotide sequence ID" value="NZ_JAOTGU010000027.1"/>
</dbReference>
<comment type="caution">
    <text evidence="2">The sequence shown here is derived from an EMBL/GenBank/DDBJ whole genome shotgun (WGS) entry which is preliminary data.</text>
</comment>
<dbReference type="InterPro" id="IPR010982">
    <property type="entry name" value="Lambda_DNA-bd_dom_sf"/>
</dbReference>
<evidence type="ECO:0000259" key="1">
    <source>
        <dbReference type="PROSITE" id="PS50943"/>
    </source>
</evidence>
<reference evidence="2" key="2">
    <citation type="submission" date="2022-10" db="EMBL/GenBank/DDBJ databases">
        <authorList>
            <person name="Kostovova I."/>
            <person name="Moravkova M."/>
            <person name="Pechar R."/>
        </authorList>
    </citation>
    <scope>NUCLEOTIDE SEQUENCE</scope>
    <source>
        <strain evidence="2">M356A</strain>
    </source>
</reference>